<dbReference type="Pfam" id="PF26188">
    <property type="entry name" value="RESC6"/>
    <property type="match status" value="1"/>
</dbReference>
<dbReference type="PROSITE" id="PS51286">
    <property type="entry name" value="RAP"/>
    <property type="match status" value="1"/>
</dbReference>
<organism evidence="2 3">
    <name type="scientific">Theileria orientalis strain Shintoku</name>
    <dbReference type="NCBI Taxonomy" id="869250"/>
    <lineage>
        <taxon>Eukaryota</taxon>
        <taxon>Sar</taxon>
        <taxon>Alveolata</taxon>
        <taxon>Apicomplexa</taxon>
        <taxon>Aconoidasida</taxon>
        <taxon>Piroplasmida</taxon>
        <taxon>Theileriidae</taxon>
        <taxon>Theileria</taxon>
    </lineage>
</organism>
<protein>
    <recommendedName>
        <fullName evidence="1">RAP domain-containing protein</fullName>
    </recommendedName>
</protein>
<dbReference type="Proteomes" id="UP000003786">
    <property type="component" value="Chromosome 1"/>
</dbReference>
<name>J4DNW0_THEOR</name>
<dbReference type="RefSeq" id="XP_009689945.1">
    <property type="nucleotide sequence ID" value="XM_009691650.1"/>
</dbReference>
<dbReference type="OMA" id="IIPYYEW"/>
<dbReference type="Gene3D" id="3.40.960.10">
    <property type="entry name" value="VSR Endonuclease"/>
    <property type="match status" value="1"/>
</dbReference>
<dbReference type="VEuPathDB" id="PiroplasmaDB:TOT_010001098"/>
<dbReference type="AlphaFoldDB" id="J4DNW0"/>
<keyword evidence="3" id="KW-1185">Reference proteome</keyword>
<evidence type="ECO:0000313" key="2">
    <source>
        <dbReference type="EMBL" id="BAM39644.1"/>
    </source>
</evidence>
<sequence>MVVCTLSHLFQNTLRKNSHYILRINTFNYSNYIFNNFTGFLRNGQLSLIRYFASNTLHISKESPETSNFISNLNLDTGVDSFNHSSGQDSTREDANGFHHLLDCSHKRLKLSKKTLKNIKSIERLYKQPQDDYNIELNTTIDFEVPLAQQPKFAPSEGYEHVKRLVQKIYKSASDGVYNDALWSKYSKKICITASLLHPSDVCLVLYSFSKIRYKDKDLLKILFPFLIKYVSYNSCRGLSLIMNSLKRLEASNYDLIDLVVNEFCLNVDKANVQDIALVANSLSFFQVYHIKFWRSLYNSLMIRHHQIDPLQASLVLASVAKLDIRDPLLLKLLKRKLRPPIEKNELPSHLLSLVYHSLAKLDFEAKYFYGACANSFDYMVSNEKVDSQALVLFLYTSACILEPQLNVVEKSLKLLSSQADHLKSYKMIKLKYVLDHLSHKHQGFVEGLNEELKIFLKTIRDYRIKKLNKRLSRWAREVSIILKEAGVEHKRSVLFDYLYADIYIKEHNFIIKCTGPYSYYTKSSFLTKFAKIEQDTLIMKGFNVGIIPYYEWNRLKTNQDKVEYLKRFGENAALTLNDKLY</sequence>
<dbReference type="GeneID" id="20713912"/>
<dbReference type="InterPro" id="IPR058917">
    <property type="entry name" value="RESC6_dom"/>
</dbReference>
<dbReference type="EMBL" id="AP011946">
    <property type="protein sequence ID" value="BAM39644.1"/>
    <property type="molecule type" value="Genomic_DNA"/>
</dbReference>
<feature type="domain" description="RAP" evidence="1">
    <location>
        <begin position="510"/>
        <end position="568"/>
    </location>
</feature>
<accession>J4DNW0</accession>
<dbReference type="eggNOG" id="ENOG502SII5">
    <property type="taxonomic scope" value="Eukaryota"/>
</dbReference>
<proteinExistence type="predicted"/>
<dbReference type="KEGG" id="tot:TOT_010001098"/>
<dbReference type="OrthoDB" id="385235at2759"/>
<dbReference type="Pfam" id="PF08373">
    <property type="entry name" value="RAP"/>
    <property type="match status" value="1"/>
</dbReference>
<dbReference type="InterPro" id="IPR013584">
    <property type="entry name" value="RAP"/>
</dbReference>
<evidence type="ECO:0000259" key="1">
    <source>
        <dbReference type="PROSITE" id="PS51286"/>
    </source>
</evidence>
<gene>
    <name evidence="2" type="ORF">TOT_010001098</name>
</gene>
<reference evidence="2 3" key="1">
    <citation type="journal article" date="2012" name="MBio">
        <title>Comparative genome analysis of three eukaryotic parasites with differing abilities to transform leukocytes reveals key mediators of Theileria-induced leukocyte transformation.</title>
        <authorList>
            <person name="Hayashida K."/>
            <person name="Hara Y."/>
            <person name="Abe T."/>
            <person name="Yamasaki C."/>
            <person name="Toyoda A."/>
            <person name="Kosuge T."/>
            <person name="Suzuki Y."/>
            <person name="Sato Y."/>
            <person name="Kawashima S."/>
            <person name="Katayama T."/>
            <person name="Wakaguri H."/>
            <person name="Inoue N."/>
            <person name="Homma K."/>
            <person name="Tada-Umezaki M."/>
            <person name="Yagi Y."/>
            <person name="Fujii Y."/>
            <person name="Habara T."/>
            <person name="Kanehisa M."/>
            <person name="Watanabe H."/>
            <person name="Ito K."/>
            <person name="Gojobori T."/>
            <person name="Sugawara H."/>
            <person name="Imanishi T."/>
            <person name="Weir W."/>
            <person name="Gardner M."/>
            <person name="Pain A."/>
            <person name="Shiels B."/>
            <person name="Hattori M."/>
            <person name="Nene V."/>
            <person name="Sugimoto C."/>
        </authorList>
    </citation>
    <scope>NUCLEOTIDE SEQUENCE [LARGE SCALE GENOMIC DNA]</scope>
    <source>
        <strain evidence="2 3">Shintoku</strain>
    </source>
</reference>
<dbReference type="SMART" id="SM00952">
    <property type="entry name" value="RAP"/>
    <property type="match status" value="1"/>
</dbReference>
<evidence type="ECO:0000313" key="3">
    <source>
        <dbReference type="Proteomes" id="UP000003786"/>
    </source>
</evidence>